<dbReference type="SUPFAM" id="SSF56317">
    <property type="entry name" value="Carbon-nitrogen hydrolase"/>
    <property type="match status" value="1"/>
</dbReference>
<dbReference type="InterPro" id="IPR045378">
    <property type="entry name" value="LNT_N"/>
</dbReference>
<dbReference type="Gene3D" id="3.60.110.10">
    <property type="entry name" value="Carbon-nitrogen hydrolase"/>
    <property type="match status" value="1"/>
</dbReference>
<evidence type="ECO:0000256" key="8">
    <source>
        <dbReference type="HAMAP-Rule" id="MF_01148"/>
    </source>
</evidence>
<feature type="transmembrane region" description="Helical" evidence="8">
    <location>
        <begin position="46"/>
        <end position="63"/>
    </location>
</feature>
<organism evidence="10 11">
    <name type="scientific">Deinococcus cellulosilyticus (strain DSM 18568 / NBRC 106333 / KACC 11606 / 5516J-15)</name>
    <dbReference type="NCBI Taxonomy" id="1223518"/>
    <lineage>
        <taxon>Bacteria</taxon>
        <taxon>Thermotogati</taxon>
        <taxon>Deinococcota</taxon>
        <taxon>Deinococci</taxon>
        <taxon>Deinococcales</taxon>
        <taxon>Deinococcaceae</taxon>
        <taxon>Deinococcus</taxon>
    </lineage>
</organism>
<evidence type="ECO:0000313" key="11">
    <source>
        <dbReference type="Proteomes" id="UP000321306"/>
    </source>
</evidence>
<dbReference type="EMBL" id="BJXB01000019">
    <property type="protein sequence ID" value="GEM48285.1"/>
    <property type="molecule type" value="Genomic_DNA"/>
</dbReference>
<keyword evidence="3 8" id="KW-0808">Transferase</keyword>
<dbReference type="CDD" id="cd07571">
    <property type="entry name" value="ALP_N-acyl_transferase"/>
    <property type="match status" value="1"/>
</dbReference>
<dbReference type="InterPro" id="IPR003010">
    <property type="entry name" value="C-N_Hydrolase"/>
</dbReference>
<comment type="similarity">
    <text evidence="8">Belongs to the CN hydrolase family. Apolipoprotein N-acyltransferase subfamily.</text>
</comment>
<feature type="transmembrane region" description="Helical" evidence="8">
    <location>
        <begin position="69"/>
        <end position="94"/>
    </location>
</feature>
<evidence type="ECO:0000256" key="5">
    <source>
        <dbReference type="ARBA" id="ARBA00022989"/>
    </source>
</evidence>
<dbReference type="PANTHER" id="PTHR38686:SF1">
    <property type="entry name" value="APOLIPOPROTEIN N-ACYLTRANSFERASE"/>
    <property type="match status" value="1"/>
</dbReference>
<sequence>MFLLPFIFLALSSLNIIWGFLTPLFLAWVFKVLIDTQTRRAALRRMFWGMSLFFAIFLYWLPISFYGQYGIFGAVIFIPLWFIEGAFWMLMAAVVFNLSRDRYTRLWLLAFGWVLLEWLRHLGMFAFPWGTLGYTLLGTPLIQAADLGGVMLLSLLTTVTAAALVSVLEGQFIPVALTAALWVGGWFYGITRDAPTGTPQQATLVQGNIDPRLKAQDVNHQMRSIDIYNNLSQGTGLFIWPETAIYDHNLEEAQPAQLITGMSDQTTIHNRVVAREVDVASNQTRVTTHDKIRLVPFGEWYPMREQLASVYEPIEKQLGVYLGSWRVGEKAEPLEMEGQKLGTYVCYESVFGWIARRMVLNGADVLVNVSNDAWFGTGAGLRQHYDMGRVRAIETHRYILRAGNTGVTAVIDPLGRTLERLPLWEEGTLKANYQSLTGATIYMLVGDWLVIGICLFGSIWVLFTGSRKARVLL</sequence>
<dbReference type="Proteomes" id="UP000321306">
    <property type="component" value="Unassembled WGS sequence"/>
</dbReference>
<evidence type="ECO:0000313" key="10">
    <source>
        <dbReference type="EMBL" id="GEM48285.1"/>
    </source>
</evidence>
<dbReference type="GO" id="GO:0016410">
    <property type="term" value="F:N-acyltransferase activity"/>
    <property type="evidence" value="ECO:0007669"/>
    <property type="project" value="UniProtKB-UniRule"/>
</dbReference>
<evidence type="ECO:0000256" key="3">
    <source>
        <dbReference type="ARBA" id="ARBA00022679"/>
    </source>
</evidence>
<dbReference type="HAMAP" id="MF_01148">
    <property type="entry name" value="Lnt"/>
    <property type="match status" value="1"/>
</dbReference>
<feature type="transmembrane region" description="Helical" evidence="8">
    <location>
        <begin position="172"/>
        <end position="190"/>
    </location>
</feature>
<reference evidence="10 11" key="1">
    <citation type="submission" date="2019-07" db="EMBL/GenBank/DDBJ databases">
        <title>Whole genome shotgun sequence of Deinococcus cellulosilyticus NBRC 106333.</title>
        <authorList>
            <person name="Hosoyama A."/>
            <person name="Uohara A."/>
            <person name="Ohji S."/>
            <person name="Ichikawa N."/>
        </authorList>
    </citation>
    <scope>NUCLEOTIDE SEQUENCE [LARGE SCALE GENOMIC DNA]</scope>
    <source>
        <strain evidence="10 11">NBRC 106333</strain>
    </source>
</reference>
<keyword evidence="4 8" id="KW-0812">Transmembrane</keyword>
<gene>
    <name evidence="8 10" type="primary">lnt</name>
    <name evidence="10" type="ORF">DC3_39200</name>
</gene>
<keyword evidence="5 8" id="KW-1133">Transmembrane helix</keyword>
<comment type="pathway">
    <text evidence="8">Protein modification; lipoprotein biosynthesis (N-acyl transfer).</text>
</comment>
<dbReference type="Pfam" id="PF20154">
    <property type="entry name" value="LNT_N"/>
    <property type="match status" value="1"/>
</dbReference>
<name>A0A511N603_DEIC1</name>
<keyword evidence="7 8" id="KW-0012">Acyltransferase</keyword>
<accession>A0A511N603</accession>
<keyword evidence="6 8" id="KW-0472">Membrane</keyword>
<protein>
    <recommendedName>
        <fullName evidence="8">Apolipoprotein N-acyltransferase</fullName>
        <shortName evidence="8">ALP N-acyltransferase</shortName>
        <ecNumber evidence="8">2.3.1.269</ecNumber>
    </recommendedName>
</protein>
<dbReference type="NCBIfam" id="TIGR00546">
    <property type="entry name" value="lnt"/>
    <property type="match status" value="1"/>
</dbReference>
<feature type="transmembrane region" description="Helical" evidence="8">
    <location>
        <begin position="106"/>
        <end position="127"/>
    </location>
</feature>
<dbReference type="PROSITE" id="PS50263">
    <property type="entry name" value="CN_HYDROLASE"/>
    <property type="match status" value="1"/>
</dbReference>
<evidence type="ECO:0000256" key="4">
    <source>
        <dbReference type="ARBA" id="ARBA00022692"/>
    </source>
</evidence>
<evidence type="ECO:0000259" key="9">
    <source>
        <dbReference type="PROSITE" id="PS50263"/>
    </source>
</evidence>
<dbReference type="OrthoDB" id="9804277at2"/>
<comment type="function">
    <text evidence="8">Catalyzes the phospholipid dependent N-acylation of the N-terminal cysteine of apolipoprotein, the last step in lipoprotein maturation.</text>
</comment>
<dbReference type="EC" id="2.3.1.269" evidence="8"/>
<comment type="catalytic activity">
    <reaction evidence="8">
        <text>N-terminal S-1,2-diacyl-sn-glyceryl-L-cysteinyl-[lipoprotein] + a glycerophospholipid = N-acyl-S-1,2-diacyl-sn-glyceryl-L-cysteinyl-[lipoprotein] + a 2-acyl-sn-glycero-3-phospholipid + H(+)</text>
        <dbReference type="Rhea" id="RHEA:48228"/>
        <dbReference type="Rhea" id="RHEA-COMP:14681"/>
        <dbReference type="Rhea" id="RHEA-COMP:14684"/>
        <dbReference type="ChEBI" id="CHEBI:15378"/>
        <dbReference type="ChEBI" id="CHEBI:136912"/>
        <dbReference type="ChEBI" id="CHEBI:140656"/>
        <dbReference type="ChEBI" id="CHEBI:140657"/>
        <dbReference type="ChEBI" id="CHEBI:140660"/>
        <dbReference type="EC" id="2.3.1.269"/>
    </reaction>
</comment>
<dbReference type="PANTHER" id="PTHR38686">
    <property type="entry name" value="APOLIPOPROTEIN N-ACYLTRANSFERASE"/>
    <property type="match status" value="1"/>
</dbReference>
<dbReference type="Pfam" id="PF00795">
    <property type="entry name" value="CN_hydrolase"/>
    <property type="match status" value="1"/>
</dbReference>
<comment type="caution">
    <text evidence="10">The sequence shown here is derived from an EMBL/GenBank/DDBJ whole genome shotgun (WGS) entry which is preliminary data.</text>
</comment>
<evidence type="ECO:0000256" key="1">
    <source>
        <dbReference type="ARBA" id="ARBA00004651"/>
    </source>
</evidence>
<dbReference type="GO" id="GO:0042158">
    <property type="term" value="P:lipoprotein biosynthetic process"/>
    <property type="evidence" value="ECO:0007669"/>
    <property type="project" value="UniProtKB-UniRule"/>
</dbReference>
<dbReference type="UniPathway" id="UPA00666"/>
<dbReference type="GO" id="GO:0005886">
    <property type="term" value="C:plasma membrane"/>
    <property type="evidence" value="ECO:0007669"/>
    <property type="project" value="UniProtKB-SubCell"/>
</dbReference>
<evidence type="ECO:0000256" key="2">
    <source>
        <dbReference type="ARBA" id="ARBA00022475"/>
    </source>
</evidence>
<feature type="transmembrane region" description="Helical" evidence="8">
    <location>
        <begin position="441"/>
        <end position="463"/>
    </location>
</feature>
<dbReference type="RefSeq" id="WP_146887234.1">
    <property type="nucleotide sequence ID" value="NZ_BJXB01000019.1"/>
</dbReference>
<proteinExistence type="inferred from homology"/>
<feature type="transmembrane region" description="Helical" evidence="8">
    <location>
        <begin position="147"/>
        <end position="165"/>
    </location>
</feature>
<feature type="transmembrane region" description="Helical" evidence="8">
    <location>
        <begin position="6"/>
        <end position="34"/>
    </location>
</feature>
<dbReference type="AlphaFoldDB" id="A0A511N603"/>
<dbReference type="InterPro" id="IPR036526">
    <property type="entry name" value="C-N_Hydrolase_sf"/>
</dbReference>
<comment type="subcellular location">
    <subcellularLocation>
        <location evidence="1 8">Cell membrane</location>
        <topology evidence="1 8">Multi-pass membrane protein</topology>
    </subcellularLocation>
</comment>
<evidence type="ECO:0000256" key="7">
    <source>
        <dbReference type="ARBA" id="ARBA00023315"/>
    </source>
</evidence>
<evidence type="ECO:0000256" key="6">
    <source>
        <dbReference type="ARBA" id="ARBA00023136"/>
    </source>
</evidence>
<dbReference type="InterPro" id="IPR004563">
    <property type="entry name" value="Apolipo_AcylTrfase"/>
</dbReference>
<feature type="domain" description="CN hydrolase" evidence="9">
    <location>
        <begin position="200"/>
        <end position="435"/>
    </location>
</feature>
<keyword evidence="2 8" id="KW-1003">Cell membrane</keyword>
<keyword evidence="11" id="KW-1185">Reference proteome</keyword>
<keyword evidence="10" id="KW-0449">Lipoprotein</keyword>